<sequence length="188" mass="21134">MNKQHIVKTALAALIFIIGFFSGMEYKAYQIRNALSEGLKGITGMMDGKTTIEEKAPVADIATPNKLREKVDLTVTSKKFDPANAEDGQFQSYITLGFKFSNKTAKDVRGVEGMIIFYDIFKNEIKRVSIAYDDTPIAAHTDKAWVASIKYNQFIDSDIKLNNTDLENLKYVWLPGTIIYQDGTTDKE</sequence>
<comment type="caution">
    <text evidence="2">The sequence shown here is derived from an EMBL/GenBank/DDBJ whole genome shotgun (WGS) entry which is preliminary data.</text>
</comment>
<dbReference type="AlphaFoldDB" id="A0A1G2CW00"/>
<proteinExistence type="predicted"/>
<organism evidence="2 3">
    <name type="scientific">Candidatus Lloydbacteria bacterium RIFCSPHIGHO2_01_FULL_49_22</name>
    <dbReference type="NCBI Taxonomy" id="1798658"/>
    <lineage>
        <taxon>Bacteria</taxon>
        <taxon>Candidatus Lloydiibacteriota</taxon>
    </lineage>
</organism>
<evidence type="ECO:0000313" key="2">
    <source>
        <dbReference type="EMBL" id="OGZ05523.1"/>
    </source>
</evidence>
<keyword evidence="1" id="KW-1133">Transmembrane helix</keyword>
<accession>A0A1G2CW00</accession>
<evidence type="ECO:0000313" key="3">
    <source>
        <dbReference type="Proteomes" id="UP000177122"/>
    </source>
</evidence>
<feature type="transmembrane region" description="Helical" evidence="1">
    <location>
        <begin position="6"/>
        <end position="24"/>
    </location>
</feature>
<evidence type="ECO:0000256" key="1">
    <source>
        <dbReference type="SAM" id="Phobius"/>
    </source>
</evidence>
<gene>
    <name evidence="2" type="ORF">A2845_05960</name>
</gene>
<keyword evidence="1" id="KW-0812">Transmembrane</keyword>
<protein>
    <submittedName>
        <fullName evidence="2">Uncharacterized protein</fullName>
    </submittedName>
</protein>
<keyword evidence="1" id="KW-0472">Membrane</keyword>
<name>A0A1G2CW00_9BACT</name>
<reference evidence="2 3" key="1">
    <citation type="journal article" date="2016" name="Nat. Commun.">
        <title>Thousands of microbial genomes shed light on interconnected biogeochemical processes in an aquifer system.</title>
        <authorList>
            <person name="Anantharaman K."/>
            <person name="Brown C.T."/>
            <person name="Hug L.A."/>
            <person name="Sharon I."/>
            <person name="Castelle C.J."/>
            <person name="Probst A.J."/>
            <person name="Thomas B.C."/>
            <person name="Singh A."/>
            <person name="Wilkins M.J."/>
            <person name="Karaoz U."/>
            <person name="Brodie E.L."/>
            <person name="Williams K.H."/>
            <person name="Hubbard S.S."/>
            <person name="Banfield J.F."/>
        </authorList>
    </citation>
    <scope>NUCLEOTIDE SEQUENCE [LARGE SCALE GENOMIC DNA]</scope>
</reference>
<dbReference type="Proteomes" id="UP000177122">
    <property type="component" value="Unassembled WGS sequence"/>
</dbReference>
<dbReference type="EMBL" id="MHLI01000010">
    <property type="protein sequence ID" value="OGZ05523.1"/>
    <property type="molecule type" value="Genomic_DNA"/>
</dbReference>